<organism evidence="3 4">
    <name type="scientific">Plasmodium gaboni</name>
    <dbReference type="NCBI Taxonomy" id="647221"/>
    <lineage>
        <taxon>Eukaryota</taxon>
        <taxon>Sar</taxon>
        <taxon>Alveolata</taxon>
        <taxon>Apicomplexa</taxon>
        <taxon>Aconoidasida</taxon>
        <taxon>Haemosporida</taxon>
        <taxon>Plasmodiidae</taxon>
        <taxon>Plasmodium</taxon>
        <taxon>Plasmodium (Laverania)</taxon>
    </lineage>
</organism>
<feature type="region of interest" description="Disordered" evidence="1">
    <location>
        <begin position="324"/>
        <end position="344"/>
    </location>
</feature>
<feature type="compositionally biased region" description="Basic and acidic residues" evidence="1">
    <location>
        <begin position="333"/>
        <end position="344"/>
    </location>
</feature>
<feature type="chain" id="PRO_5046406499" evidence="2">
    <location>
        <begin position="26"/>
        <end position="344"/>
    </location>
</feature>
<feature type="compositionally biased region" description="Low complexity" evidence="1">
    <location>
        <begin position="169"/>
        <end position="185"/>
    </location>
</feature>
<evidence type="ECO:0000313" key="3">
    <source>
        <dbReference type="EMBL" id="SOV13760.1"/>
    </source>
</evidence>
<sequence length="344" mass="41089">MSILYTKLFLFIVLLICILSPENNTLHKYVEIKERINNLLNHPHLRLLTERMPDDSLNGLRINDENVEDDENEEHEGDDNENDEDDKDGGDDEEDEDEKGQNKTYKNNKYHKNNKNNKNDKINKYDKVHINDQSNSKASNDTDEDGVNYETVPIKSTSLRNGVRKENIDNNNGNNSTKTSNNSKIKNSEEKTAPLNMQQLIEKSLYDLKICNHINDEKKQYADEIIDSMNLTEKVKNIFKELVYYYLWKRDPGYQLKLYKKIEKDIEKYTKNHVICTIIDLENLEDNLYYLQYPDREIYMHLDTAKENRQRRKFIKKMKEIEKQRKEQKKKKREMEKLNKRELL</sequence>
<name>A0ABY1ULJ7_9APIC</name>
<accession>A0ABY1ULJ7</accession>
<feature type="compositionally biased region" description="Basic residues" evidence="1">
    <location>
        <begin position="106"/>
        <end position="115"/>
    </location>
</feature>
<keyword evidence="4" id="KW-1185">Reference proteome</keyword>
<feature type="region of interest" description="Disordered" evidence="1">
    <location>
        <begin position="55"/>
        <end position="193"/>
    </location>
</feature>
<feature type="compositionally biased region" description="Basic and acidic residues" evidence="1">
    <location>
        <begin position="117"/>
        <end position="130"/>
    </location>
</feature>
<keyword evidence="2" id="KW-0732">Signal</keyword>
<feature type="signal peptide" evidence="2">
    <location>
        <begin position="1"/>
        <end position="25"/>
    </location>
</feature>
<feature type="compositionally biased region" description="Acidic residues" evidence="1">
    <location>
        <begin position="65"/>
        <end position="98"/>
    </location>
</feature>
<evidence type="ECO:0000256" key="2">
    <source>
        <dbReference type="SAM" id="SignalP"/>
    </source>
</evidence>
<evidence type="ECO:0000256" key="1">
    <source>
        <dbReference type="SAM" id="MobiDB-lite"/>
    </source>
</evidence>
<dbReference type="Proteomes" id="UP000831156">
    <property type="component" value="Chromosome 8"/>
</dbReference>
<reference evidence="3" key="1">
    <citation type="submission" date="2016-09" db="EMBL/GenBank/DDBJ databases">
        <authorList>
            <consortium name="Pathogen Informatics"/>
            <person name="Sun Q."/>
            <person name="Inoue M."/>
        </authorList>
    </citation>
    <scope>NUCLEOTIDE SEQUENCE</scope>
</reference>
<dbReference type="EMBL" id="LT969431">
    <property type="protein sequence ID" value="SOV13760.1"/>
    <property type="molecule type" value="Genomic_DNA"/>
</dbReference>
<proteinExistence type="predicted"/>
<protein>
    <submittedName>
        <fullName evidence="3">Uncharacterized protein</fullName>
    </submittedName>
</protein>
<evidence type="ECO:0000313" key="4">
    <source>
        <dbReference type="Proteomes" id="UP000831156"/>
    </source>
</evidence>
<gene>
    <name evidence="3" type="ORF">PGABG01_0831200</name>
</gene>